<evidence type="ECO:0000313" key="2">
    <source>
        <dbReference type="Proteomes" id="UP001434883"/>
    </source>
</evidence>
<organism evidence="1 2">
    <name type="scientific">Xenoophorus captivus</name>
    <dbReference type="NCBI Taxonomy" id="1517983"/>
    <lineage>
        <taxon>Eukaryota</taxon>
        <taxon>Metazoa</taxon>
        <taxon>Chordata</taxon>
        <taxon>Craniata</taxon>
        <taxon>Vertebrata</taxon>
        <taxon>Euteleostomi</taxon>
        <taxon>Actinopterygii</taxon>
        <taxon>Neopterygii</taxon>
        <taxon>Teleostei</taxon>
        <taxon>Neoteleostei</taxon>
        <taxon>Acanthomorphata</taxon>
        <taxon>Ovalentaria</taxon>
        <taxon>Atherinomorphae</taxon>
        <taxon>Cyprinodontiformes</taxon>
        <taxon>Goodeidae</taxon>
        <taxon>Xenoophorus</taxon>
    </lineage>
</organism>
<proteinExistence type="predicted"/>
<dbReference type="Proteomes" id="UP001434883">
    <property type="component" value="Unassembled WGS sequence"/>
</dbReference>
<gene>
    <name evidence="1" type="ORF">XENOCAPTIV_013856</name>
</gene>
<reference evidence="1 2" key="1">
    <citation type="submission" date="2021-06" db="EMBL/GenBank/DDBJ databases">
        <authorList>
            <person name="Palmer J.M."/>
        </authorList>
    </citation>
    <scope>NUCLEOTIDE SEQUENCE [LARGE SCALE GENOMIC DNA]</scope>
    <source>
        <strain evidence="1 2">XC_2019</strain>
        <tissue evidence="1">Muscle</tissue>
    </source>
</reference>
<evidence type="ECO:0000313" key="1">
    <source>
        <dbReference type="EMBL" id="MEQ2201531.1"/>
    </source>
</evidence>
<accession>A0ABV0R1K3</accession>
<sequence>LCFLIVGPFPVMIHLFFTPFHLCNLLLSISEFAITTRPPACRATCPSLMFQRLLLSPCSSFQPQSSSNDFPGFSRLKVVLEAFLLGTTPQNRDKPKNTRTSRVGDQTKTLVRIRKCFPPRQKQILWL</sequence>
<name>A0ABV0R1K3_9TELE</name>
<keyword evidence="2" id="KW-1185">Reference proteome</keyword>
<protein>
    <submittedName>
        <fullName evidence="1">Uncharacterized protein</fullName>
    </submittedName>
</protein>
<feature type="non-terminal residue" evidence="1">
    <location>
        <position position="1"/>
    </location>
</feature>
<comment type="caution">
    <text evidence="1">The sequence shown here is derived from an EMBL/GenBank/DDBJ whole genome shotgun (WGS) entry which is preliminary data.</text>
</comment>
<dbReference type="EMBL" id="JAHRIN010028088">
    <property type="protein sequence ID" value="MEQ2201531.1"/>
    <property type="molecule type" value="Genomic_DNA"/>
</dbReference>